<name>A0A8S0X742_CYCAE</name>
<evidence type="ECO:0008006" key="9">
    <source>
        <dbReference type="Google" id="ProtNLM"/>
    </source>
</evidence>
<comment type="subcellular location">
    <subcellularLocation>
        <location evidence="1">Membrane</location>
        <topology evidence="1">Multi-pass membrane protein</topology>
    </subcellularLocation>
</comment>
<evidence type="ECO:0000256" key="3">
    <source>
        <dbReference type="ARBA" id="ARBA00022692"/>
    </source>
</evidence>
<evidence type="ECO:0000256" key="6">
    <source>
        <dbReference type="SAM" id="Phobius"/>
    </source>
</evidence>
<proteinExistence type="predicted"/>
<feature type="transmembrane region" description="Helical" evidence="6">
    <location>
        <begin position="237"/>
        <end position="257"/>
    </location>
</feature>
<organism evidence="7 8">
    <name type="scientific">Cyclocybe aegerita</name>
    <name type="common">Black poplar mushroom</name>
    <name type="synonym">Agrocybe aegerita</name>
    <dbReference type="NCBI Taxonomy" id="1973307"/>
    <lineage>
        <taxon>Eukaryota</taxon>
        <taxon>Fungi</taxon>
        <taxon>Dikarya</taxon>
        <taxon>Basidiomycota</taxon>
        <taxon>Agaricomycotina</taxon>
        <taxon>Agaricomycetes</taxon>
        <taxon>Agaricomycetidae</taxon>
        <taxon>Agaricales</taxon>
        <taxon>Agaricineae</taxon>
        <taxon>Bolbitiaceae</taxon>
        <taxon>Cyclocybe</taxon>
    </lineage>
</organism>
<evidence type="ECO:0000256" key="5">
    <source>
        <dbReference type="ARBA" id="ARBA00023136"/>
    </source>
</evidence>
<feature type="transmembrane region" description="Helical" evidence="6">
    <location>
        <begin position="211"/>
        <end position="231"/>
    </location>
</feature>
<evidence type="ECO:0000313" key="8">
    <source>
        <dbReference type="Proteomes" id="UP000467700"/>
    </source>
</evidence>
<evidence type="ECO:0000256" key="2">
    <source>
        <dbReference type="ARBA" id="ARBA00022448"/>
    </source>
</evidence>
<dbReference type="Pfam" id="PF13520">
    <property type="entry name" value="AA_permease_2"/>
    <property type="match status" value="1"/>
</dbReference>
<gene>
    <name evidence="7" type="ORF">AAE3_LOCUS11610</name>
</gene>
<dbReference type="InterPro" id="IPR002293">
    <property type="entry name" value="AA/rel_permease1"/>
</dbReference>
<dbReference type="OrthoDB" id="4476201at2759"/>
<feature type="transmembrane region" description="Helical" evidence="6">
    <location>
        <begin position="166"/>
        <end position="190"/>
    </location>
</feature>
<keyword evidence="5 6" id="KW-0472">Membrane</keyword>
<keyword evidence="2" id="KW-0813">Transport</keyword>
<keyword evidence="4 6" id="KW-1133">Transmembrane helix</keyword>
<dbReference type="PANTHER" id="PTHR45649">
    <property type="entry name" value="AMINO-ACID PERMEASE BAT1"/>
    <property type="match status" value="1"/>
</dbReference>
<evidence type="ECO:0000256" key="4">
    <source>
        <dbReference type="ARBA" id="ARBA00022989"/>
    </source>
</evidence>
<dbReference type="GO" id="GO:0022857">
    <property type="term" value="F:transmembrane transporter activity"/>
    <property type="evidence" value="ECO:0007669"/>
    <property type="project" value="InterPro"/>
</dbReference>
<evidence type="ECO:0000313" key="7">
    <source>
        <dbReference type="EMBL" id="CAA7269392.1"/>
    </source>
</evidence>
<accession>A0A8S0X742</accession>
<sequence length="323" mass="35150">MSAENHTPRNNGIKPPGVVLYIAIQFLKMPWLPTVSTGALCSDHGRRKQQLRIEVRSYDGPDLENTPPPTLEVLVNPAGYAFGDFTNVSGWSDGYAFILSFLSPLWAIAAFDSMVRISEEATHADIAIPFAIILSTSMKSVLISPIGQPMAAILFNAMGKKGTLVIWAFIIVIQFTLGTSMLTACSRQVFTFSGDGAPPFSRYLYRVNKWAFARVTCVWTLAFMALLLGLLSFASTAAIGAVFSLVVAGQYTAYSVPISRRFLGVQEIRKGPFTLGRMSKPVAATAVIFMLFIMVVFLFPASPHPDTGGLNYTVVVLVVDVSF</sequence>
<protein>
    <recommendedName>
        <fullName evidence="9">Amino acid transporter</fullName>
    </recommendedName>
</protein>
<keyword evidence="8" id="KW-1185">Reference proteome</keyword>
<keyword evidence="3 6" id="KW-0812">Transmembrane</keyword>
<dbReference type="Proteomes" id="UP000467700">
    <property type="component" value="Unassembled WGS sequence"/>
</dbReference>
<evidence type="ECO:0000256" key="1">
    <source>
        <dbReference type="ARBA" id="ARBA00004141"/>
    </source>
</evidence>
<feature type="transmembrane region" description="Helical" evidence="6">
    <location>
        <begin position="278"/>
        <end position="299"/>
    </location>
</feature>
<reference evidence="7 8" key="1">
    <citation type="submission" date="2020-01" db="EMBL/GenBank/DDBJ databases">
        <authorList>
            <person name="Gupta K D."/>
        </authorList>
    </citation>
    <scope>NUCLEOTIDE SEQUENCE [LARGE SCALE GENOMIC DNA]</scope>
</reference>
<dbReference type="AlphaFoldDB" id="A0A8S0X742"/>
<dbReference type="GO" id="GO:0016020">
    <property type="term" value="C:membrane"/>
    <property type="evidence" value="ECO:0007669"/>
    <property type="project" value="UniProtKB-SubCell"/>
</dbReference>
<feature type="transmembrane region" description="Helical" evidence="6">
    <location>
        <begin position="126"/>
        <end position="146"/>
    </location>
</feature>
<dbReference type="PANTHER" id="PTHR45649:SF6">
    <property type="entry name" value="GABA-SPECIFIC PERMEASE"/>
    <property type="match status" value="1"/>
</dbReference>
<dbReference type="Gene3D" id="1.20.1740.10">
    <property type="entry name" value="Amino acid/polyamine transporter I"/>
    <property type="match status" value="1"/>
</dbReference>
<dbReference type="EMBL" id="CACVBS010000078">
    <property type="protein sequence ID" value="CAA7269392.1"/>
    <property type="molecule type" value="Genomic_DNA"/>
</dbReference>
<comment type="caution">
    <text evidence="7">The sequence shown here is derived from an EMBL/GenBank/DDBJ whole genome shotgun (WGS) entry which is preliminary data.</text>
</comment>